<dbReference type="AlphaFoldDB" id="A0A0N1IFT6"/>
<gene>
    <name evidence="2" type="ORF">RR48_03544</name>
</gene>
<evidence type="ECO:0000313" key="3">
    <source>
        <dbReference type="Proteomes" id="UP000053240"/>
    </source>
</evidence>
<name>A0A0N1IFT6_PAPMA</name>
<dbReference type="Proteomes" id="UP000053240">
    <property type="component" value="Unassembled WGS sequence"/>
</dbReference>
<reference evidence="2 3" key="1">
    <citation type="journal article" date="2015" name="Nat. Commun.">
        <title>Outbred genome sequencing and CRISPR/Cas9 gene editing in butterflies.</title>
        <authorList>
            <person name="Li X."/>
            <person name="Fan D."/>
            <person name="Zhang W."/>
            <person name="Liu G."/>
            <person name="Zhang L."/>
            <person name="Zhao L."/>
            <person name="Fang X."/>
            <person name="Chen L."/>
            <person name="Dong Y."/>
            <person name="Chen Y."/>
            <person name="Ding Y."/>
            <person name="Zhao R."/>
            <person name="Feng M."/>
            <person name="Zhu Y."/>
            <person name="Feng Y."/>
            <person name="Jiang X."/>
            <person name="Zhu D."/>
            <person name="Xiang H."/>
            <person name="Feng X."/>
            <person name="Li S."/>
            <person name="Wang J."/>
            <person name="Zhang G."/>
            <person name="Kronforst M.R."/>
            <person name="Wang W."/>
        </authorList>
    </citation>
    <scope>NUCLEOTIDE SEQUENCE [LARGE SCALE GENOMIC DNA]</scope>
    <source>
        <strain evidence="2">Ya'a_city_454_Pm</strain>
        <tissue evidence="2">Whole body</tissue>
    </source>
</reference>
<organism evidence="2 3">
    <name type="scientific">Papilio machaon</name>
    <name type="common">Old World swallowtail butterfly</name>
    <dbReference type="NCBI Taxonomy" id="76193"/>
    <lineage>
        <taxon>Eukaryota</taxon>
        <taxon>Metazoa</taxon>
        <taxon>Ecdysozoa</taxon>
        <taxon>Arthropoda</taxon>
        <taxon>Hexapoda</taxon>
        <taxon>Insecta</taxon>
        <taxon>Pterygota</taxon>
        <taxon>Neoptera</taxon>
        <taxon>Endopterygota</taxon>
        <taxon>Lepidoptera</taxon>
        <taxon>Glossata</taxon>
        <taxon>Ditrysia</taxon>
        <taxon>Papilionoidea</taxon>
        <taxon>Papilionidae</taxon>
        <taxon>Papilioninae</taxon>
        <taxon>Papilio</taxon>
    </lineage>
</organism>
<proteinExistence type="predicted"/>
<evidence type="ECO:0000256" key="1">
    <source>
        <dbReference type="SAM" id="MobiDB-lite"/>
    </source>
</evidence>
<dbReference type="Gene3D" id="1.10.150.50">
    <property type="entry name" value="Transcription Factor, Ets-1"/>
    <property type="match status" value="1"/>
</dbReference>
<accession>A0A0N1IFT6</accession>
<dbReference type="InterPro" id="IPR013761">
    <property type="entry name" value="SAM/pointed_sf"/>
</dbReference>
<sequence length="204" mass="21993">MHADPGTWQRRDVVRCVRWVARTFKVRAPRRHLLPRTGQQLLALDDAAWLQVCEGCSASARIFSAYVAHAHASATGRPPPAPQPEHQAAATSSPYPQPRNDTSLPGRAVGRESRLVAARHSQARGGRAMPRTQAWPMWDMLYISSSAHLSPPLVSEPAASGGGGLRHEVGCLTRPLLSTDYFGSNAPKIVGRGQASLATPAPRC</sequence>
<keyword evidence="3" id="KW-1185">Reference proteome</keyword>
<dbReference type="InParanoid" id="A0A0N1IFT6"/>
<dbReference type="EMBL" id="KQ460642">
    <property type="protein sequence ID" value="KPJ13336.1"/>
    <property type="molecule type" value="Genomic_DNA"/>
</dbReference>
<protein>
    <submittedName>
        <fullName evidence="2">Uncharacterized protein</fullName>
    </submittedName>
</protein>
<feature type="region of interest" description="Disordered" evidence="1">
    <location>
        <begin position="73"/>
        <end position="108"/>
    </location>
</feature>
<feature type="compositionally biased region" description="Polar residues" evidence="1">
    <location>
        <begin position="91"/>
        <end position="103"/>
    </location>
</feature>
<evidence type="ECO:0000313" key="2">
    <source>
        <dbReference type="EMBL" id="KPJ13336.1"/>
    </source>
</evidence>